<gene>
    <name evidence="1" type="ORF">CLF_112288</name>
</gene>
<reference evidence="1" key="1">
    <citation type="journal article" date="2011" name="Genome Biol.">
        <title>The draft genome of the carcinogenic human liver fluke Clonorchis sinensis.</title>
        <authorList>
            <person name="Wang X."/>
            <person name="Chen W."/>
            <person name="Huang Y."/>
            <person name="Sun J."/>
            <person name="Men J."/>
            <person name="Liu H."/>
            <person name="Luo F."/>
            <person name="Guo L."/>
            <person name="Lv X."/>
            <person name="Deng C."/>
            <person name="Zhou C."/>
            <person name="Fan Y."/>
            <person name="Li X."/>
            <person name="Huang L."/>
            <person name="Hu Y."/>
            <person name="Liang C."/>
            <person name="Hu X."/>
            <person name="Xu J."/>
            <person name="Yu X."/>
        </authorList>
    </citation>
    <scope>NUCLEOTIDE SEQUENCE [LARGE SCALE GENOMIC DNA]</scope>
    <source>
        <strain evidence="1">Henan</strain>
    </source>
</reference>
<dbReference type="EMBL" id="DF144578">
    <property type="protein sequence ID" value="GAA57177.1"/>
    <property type="molecule type" value="Genomic_DNA"/>
</dbReference>
<name>G7YW47_CLOSI</name>
<organism evidence="1 2">
    <name type="scientific">Clonorchis sinensis</name>
    <name type="common">Chinese liver fluke</name>
    <dbReference type="NCBI Taxonomy" id="79923"/>
    <lineage>
        <taxon>Eukaryota</taxon>
        <taxon>Metazoa</taxon>
        <taxon>Spiralia</taxon>
        <taxon>Lophotrochozoa</taxon>
        <taxon>Platyhelminthes</taxon>
        <taxon>Trematoda</taxon>
        <taxon>Digenea</taxon>
        <taxon>Opisthorchiida</taxon>
        <taxon>Opisthorchiata</taxon>
        <taxon>Opisthorchiidae</taxon>
        <taxon>Clonorchis</taxon>
    </lineage>
</organism>
<sequence>MPLRRNLHKDDSAVASRYAESYDWLQPSGRCTGDQSHSVDCNLRVHRLDVYGHELIYCGCKAHTEGRADFGQSIETKRLRLLLFEGENDIVCVFQIDKVFVSRCLNIGVLKNFQRFTLWAHAHSTSENSSCQIISETAYRRCIFLAVSRFETGYQKCEACVLPLLHQRTLDSMRECAHERQSTSRITRDTHITVNTNEPLEEKENEG</sequence>
<dbReference type="Proteomes" id="UP000008909">
    <property type="component" value="Unassembled WGS sequence"/>
</dbReference>
<keyword evidence="2" id="KW-1185">Reference proteome</keyword>
<evidence type="ECO:0000313" key="1">
    <source>
        <dbReference type="EMBL" id="GAA57177.1"/>
    </source>
</evidence>
<dbReference type="AlphaFoldDB" id="G7YW47"/>
<evidence type="ECO:0000313" key="2">
    <source>
        <dbReference type="Proteomes" id="UP000008909"/>
    </source>
</evidence>
<reference key="2">
    <citation type="submission" date="2011-10" db="EMBL/GenBank/DDBJ databases">
        <title>The genome and transcriptome sequence of Clonorchis sinensis provide insights into the carcinogenic liver fluke.</title>
        <authorList>
            <person name="Wang X."/>
            <person name="Huang Y."/>
            <person name="Chen W."/>
            <person name="Liu H."/>
            <person name="Guo L."/>
            <person name="Chen Y."/>
            <person name="Luo F."/>
            <person name="Zhou W."/>
            <person name="Sun J."/>
            <person name="Mao Q."/>
            <person name="Liang P."/>
            <person name="Zhou C."/>
            <person name="Tian Y."/>
            <person name="Men J."/>
            <person name="Lv X."/>
            <person name="Huang L."/>
            <person name="Zhou J."/>
            <person name="Hu Y."/>
            <person name="Li R."/>
            <person name="Zhang F."/>
            <person name="Lei H."/>
            <person name="Li X."/>
            <person name="Hu X."/>
            <person name="Liang C."/>
            <person name="Xu J."/>
            <person name="Wu Z."/>
            <person name="Yu X."/>
        </authorList>
    </citation>
    <scope>NUCLEOTIDE SEQUENCE</scope>
    <source>
        <strain>Henan</strain>
    </source>
</reference>
<protein>
    <submittedName>
        <fullName evidence="1">Uncharacterized protein</fullName>
    </submittedName>
</protein>
<accession>G7YW47</accession>
<proteinExistence type="predicted"/>